<dbReference type="GO" id="GO:0003723">
    <property type="term" value="F:RNA binding"/>
    <property type="evidence" value="ECO:0007669"/>
    <property type="project" value="InterPro"/>
</dbReference>
<dbReference type="InterPro" id="IPR040183">
    <property type="entry name" value="THUMPD1-like"/>
</dbReference>
<proteinExistence type="predicted"/>
<sequence>MSFNLIVTHEHGGENYRAVVSELRRLLGEAMVVDAGPSIILLKVGDPYKAVEELKSASLTPLIYRVVPVDRVLDPFVEAVAEEAGRLAEERIPADKTYRVTLHGRLYWRETRLPAHSSDAVRVIAEKINRKVSLTHPDYVVYVRCVKLYHRRRLATLTVAPVDKIVSLKSGKL</sequence>
<dbReference type="AlphaFoldDB" id="A0A7J3Y0R3"/>
<evidence type="ECO:0000313" key="1">
    <source>
        <dbReference type="EMBL" id="HHP68431.1"/>
    </source>
</evidence>
<protein>
    <recommendedName>
        <fullName evidence="2">THUMP domain-containing protein</fullName>
    </recommendedName>
</protein>
<dbReference type="CDD" id="cd11717">
    <property type="entry name" value="THUMP_THUMPD1_like"/>
    <property type="match status" value="1"/>
</dbReference>
<accession>A0A7J3Y0R3</accession>
<dbReference type="GO" id="GO:0006400">
    <property type="term" value="P:tRNA modification"/>
    <property type="evidence" value="ECO:0007669"/>
    <property type="project" value="InterPro"/>
</dbReference>
<evidence type="ECO:0008006" key="2">
    <source>
        <dbReference type="Google" id="ProtNLM"/>
    </source>
</evidence>
<gene>
    <name evidence="1" type="ORF">ENM60_06610</name>
</gene>
<name>A0A7J3Y0R3_9CREN</name>
<dbReference type="EMBL" id="DRYK01000087">
    <property type="protein sequence ID" value="HHP68431.1"/>
    <property type="molecule type" value="Genomic_DNA"/>
</dbReference>
<reference evidence="1" key="1">
    <citation type="journal article" date="2020" name="mSystems">
        <title>Genome- and Community-Level Interaction Insights into Carbon Utilization and Element Cycling Functions of Hydrothermarchaeota in Hydrothermal Sediment.</title>
        <authorList>
            <person name="Zhou Z."/>
            <person name="Liu Y."/>
            <person name="Xu W."/>
            <person name="Pan J."/>
            <person name="Luo Z.H."/>
            <person name="Li M."/>
        </authorList>
    </citation>
    <scope>NUCLEOTIDE SEQUENCE [LARGE SCALE GENOMIC DNA]</scope>
    <source>
        <strain evidence="1">SpSt-110</strain>
    </source>
</reference>
<dbReference type="SUPFAM" id="SSF143437">
    <property type="entry name" value="THUMP domain-like"/>
    <property type="match status" value="1"/>
</dbReference>
<organism evidence="1">
    <name type="scientific">Thermogladius calderae</name>
    <dbReference type="NCBI Taxonomy" id="1200300"/>
    <lineage>
        <taxon>Archaea</taxon>
        <taxon>Thermoproteota</taxon>
        <taxon>Thermoprotei</taxon>
        <taxon>Desulfurococcales</taxon>
        <taxon>Desulfurococcaceae</taxon>
        <taxon>Thermogladius</taxon>
    </lineage>
</organism>
<comment type="caution">
    <text evidence="1">The sequence shown here is derived from an EMBL/GenBank/DDBJ whole genome shotgun (WGS) entry which is preliminary data.</text>
</comment>